<proteinExistence type="predicted"/>
<evidence type="ECO:0000256" key="1">
    <source>
        <dbReference type="SAM" id="MobiDB-lite"/>
    </source>
</evidence>
<feature type="transmembrane region" description="Helical" evidence="2">
    <location>
        <begin position="65"/>
        <end position="88"/>
    </location>
</feature>
<name>A0A239BWY8_9ACTN</name>
<evidence type="ECO:0000313" key="5">
    <source>
        <dbReference type="Proteomes" id="UP000198420"/>
    </source>
</evidence>
<evidence type="ECO:0000259" key="3">
    <source>
        <dbReference type="Pfam" id="PF13845"/>
    </source>
</evidence>
<reference evidence="5" key="1">
    <citation type="submission" date="2017-06" db="EMBL/GenBank/DDBJ databases">
        <authorList>
            <person name="Varghese N."/>
            <person name="Submissions S."/>
        </authorList>
    </citation>
    <scope>NUCLEOTIDE SEQUENCE [LARGE SCALE GENOMIC DNA]</scope>
    <source>
        <strain evidence="5">DSM 44485</strain>
    </source>
</reference>
<dbReference type="Proteomes" id="UP000198420">
    <property type="component" value="Unassembled WGS sequence"/>
</dbReference>
<feature type="transmembrane region" description="Helical" evidence="2">
    <location>
        <begin position="28"/>
        <end position="53"/>
    </location>
</feature>
<sequence length="326" mass="34466">MTIPPDTDGGSESADPARPAARARTNRLAVMAIVTGAIGLVVLAVGFAVAALVQTGRRGEKGRGLAVAALIVSGVWLAAATVLLVAAVGDEDGDAAVRGAEGPRASALGEQDCFTDFRQAGARFFARAAPCTSSHQGEIVARPVLPILDYPGDRRLAAEGEKACRVQASSLYAAGRGDEFTMFVARPDEKEWASGERAVTCLLRYTGGPKNFRLEKHWSPLSLLAAGDCVGTWSDTGEVDVVDCTMKHEVQVVAKLTLENDKGPDEEKVYARCAERARKTLGSKPPAHLVLRLGGPNQREWASGEKYALCLVAGKDGLLTRSMIPK</sequence>
<evidence type="ECO:0000313" key="4">
    <source>
        <dbReference type="EMBL" id="SNS12426.1"/>
    </source>
</evidence>
<keyword evidence="2" id="KW-0812">Transmembrane</keyword>
<dbReference type="EMBL" id="FZNP01000011">
    <property type="protein sequence ID" value="SNS12426.1"/>
    <property type="molecule type" value="Genomic_DNA"/>
</dbReference>
<dbReference type="AlphaFoldDB" id="A0A239BWY8"/>
<evidence type="ECO:0000256" key="2">
    <source>
        <dbReference type="SAM" id="Phobius"/>
    </source>
</evidence>
<dbReference type="RefSeq" id="WP_143227335.1">
    <property type="nucleotide sequence ID" value="NZ_FZNP01000011.1"/>
</dbReference>
<accession>A0A239BWY8</accession>
<keyword evidence="5" id="KW-1185">Reference proteome</keyword>
<protein>
    <submittedName>
        <fullName evidence="4">Septum formation</fullName>
    </submittedName>
</protein>
<dbReference type="OrthoDB" id="3480120at2"/>
<feature type="domain" description="Septum formation-related" evidence="3">
    <location>
        <begin position="126"/>
        <end position="310"/>
    </location>
</feature>
<feature type="region of interest" description="Disordered" evidence="1">
    <location>
        <begin position="1"/>
        <end position="20"/>
    </location>
</feature>
<organism evidence="4 5">
    <name type="scientific">Actinomadura mexicana</name>
    <dbReference type="NCBI Taxonomy" id="134959"/>
    <lineage>
        <taxon>Bacteria</taxon>
        <taxon>Bacillati</taxon>
        <taxon>Actinomycetota</taxon>
        <taxon>Actinomycetes</taxon>
        <taxon>Streptosporangiales</taxon>
        <taxon>Thermomonosporaceae</taxon>
        <taxon>Actinomadura</taxon>
    </lineage>
</organism>
<keyword evidence="2" id="KW-1133">Transmembrane helix</keyword>
<gene>
    <name evidence="4" type="ORF">SAMN06265355_111156</name>
</gene>
<keyword evidence="2" id="KW-0472">Membrane</keyword>
<dbReference type="Pfam" id="PF13845">
    <property type="entry name" value="Septum_form"/>
    <property type="match status" value="1"/>
</dbReference>
<dbReference type="InterPro" id="IPR026004">
    <property type="entry name" value="Septum_form"/>
</dbReference>